<evidence type="ECO:0000259" key="1">
    <source>
        <dbReference type="Pfam" id="PF13456"/>
    </source>
</evidence>
<organism evidence="2 3">
    <name type="scientific">Protea cynaroides</name>
    <dbReference type="NCBI Taxonomy" id="273540"/>
    <lineage>
        <taxon>Eukaryota</taxon>
        <taxon>Viridiplantae</taxon>
        <taxon>Streptophyta</taxon>
        <taxon>Embryophyta</taxon>
        <taxon>Tracheophyta</taxon>
        <taxon>Spermatophyta</taxon>
        <taxon>Magnoliopsida</taxon>
        <taxon>Proteales</taxon>
        <taxon>Proteaceae</taxon>
        <taxon>Protea</taxon>
    </lineage>
</organism>
<dbReference type="InterPro" id="IPR002156">
    <property type="entry name" value="RNaseH_domain"/>
</dbReference>
<dbReference type="EMBL" id="JAMYWD010000011">
    <property type="protein sequence ID" value="KAJ4956982.1"/>
    <property type="molecule type" value="Genomic_DNA"/>
</dbReference>
<protein>
    <recommendedName>
        <fullName evidence="1">RNase H type-1 domain-containing protein</fullName>
    </recommendedName>
</protein>
<evidence type="ECO:0000313" key="3">
    <source>
        <dbReference type="Proteomes" id="UP001141806"/>
    </source>
</evidence>
<dbReference type="InterPro" id="IPR012337">
    <property type="entry name" value="RNaseH-like_sf"/>
</dbReference>
<dbReference type="Pfam" id="PF13456">
    <property type="entry name" value="RVT_3"/>
    <property type="match status" value="1"/>
</dbReference>
<dbReference type="OrthoDB" id="1906820at2759"/>
<evidence type="ECO:0000313" key="2">
    <source>
        <dbReference type="EMBL" id="KAJ4956982.1"/>
    </source>
</evidence>
<dbReference type="AlphaFoldDB" id="A0A9Q0H3M1"/>
<dbReference type="Gene3D" id="3.30.420.10">
    <property type="entry name" value="Ribonuclease H-like superfamily/Ribonuclease H"/>
    <property type="match status" value="1"/>
</dbReference>
<dbReference type="GO" id="GO:0004523">
    <property type="term" value="F:RNA-DNA hybrid ribonuclease activity"/>
    <property type="evidence" value="ECO:0007669"/>
    <property type="project" value="InterPro"/>
</dbReference>
<keyword evidence="3" id="KW-1185">Reference proteome</keyword>
<dbReference type="PANTHER" id="PTHR47074:SF48">
    <property type="entry name" value="POLYNUCLEOTIDYL TRANSFERASE, RIBONUCLEASE H-LIKE SUPERFAMILY PROTEIN"/>
    <property type="match status" value="1"/>
</dbReference>
<dbReference type="GO" id="GO:0003676">
    <property type="term" value="F:nucleic acid binding"/>
    <property type="evidence" value="ECO:0007669"/>
    <property type="project" value="InterPro"/>
</dbReference>
<name>A0A9Q0H3M1_9MAGN</name>
<dbReference type="PANTHER" id="PTHR47074">
    <property type="entry name" value="BNAC02G40300D PROTEIN"/>
    <property type="match status" value="1"/>
</dbReference>
<dbReference type="SUPFAM" id="SSF53098">
    <property type="entry name" value="Ribonuclease H-like"/>
    <property type="match status" value="1"/>
</dbReference>
<accession>A0A9Q0H3M1</accession>
<proteinExistence type="predicted"/>
<reference evidence="2" key="1">
    <citation type="journal article" date="2023" name="Plant J.">
        <title>The genome of the king protea, Protea cynaroides.</title>
        <authorList>
            <person name="Chang J."/>
            <person name="Duong T.A."/>
            <person name="Schoeman C."/>
            <person name="Ma X."/>
            <person name="Roodt D."/>
            <person name="Barker N."/>
            <person name="Li Z."/>
            <person name="Van de Peer Y."/>
            <person name="Mizrachi E."/>
        </authorList>
    </citation>
    <scope>NUCLEOTIDE SEQUENCE</scope>
    <source>
        <tissue evidence="2">Young leaves</tissue>
    </source>
</reference>
<dbReference type="InterPro" id="IPR044730">
    <property type="entry name" value="RNase_H-like_dom_plant"/>
</dbReference>
<dbReference type="InterPro" id="IPR052929">
    <property type="entry name" value="RNase_H-like_EbsB-rel"/>
</dbReference>
<feature type="domain" description="RNase H type-1" evidence="1">
    <location>
        <begin position="70"/>
        <end position="148"/>
    </location>
</feature>
<comment type="caution">
    <text evidence="2">The sequence shown here is derived from an EMBL/GenBank/DDBJ whole genome shotgun (WGS) entry which is preliminary data.</text>
</comment>
<dbReference type="CDD" id="cd06222">
    <property type="entry name" value="RNase_H_like"/>
    <property type="match status" value="1"/>
</dbReference>
<dbReference type="InterPro" id="IPR036397">
    <property type="entry name" value="RNaseH_sf"/>
</dbReference>
<gene>
    <name evidence="2" type="ORF">NE237_013765</name>
</gene>
<sequence>MCWTLWTARNALYFEGKAGSSMEIIIKAEKAFHEYQSSVEVFNDHATPTTAMSSSSFTWSFLDSGTHIINTDAAFTKDNQAGGIGYIVRDVVGNPWFAMLLSCLFSSTVIGEALAIRCGVVHAVESGFRNIQVELDNLEVISLLKDCSKAGDV</sequence>
<dbReference type="Proteomes" id="UP001141806">
    <property type="component" value="Unassembled WGS sequence"/>
</dbReference>